<feature type="transmembrane region" description="Helical" evidence="2">
    <location>
        <begin position="63"/>
        <end position="83"/>
    </location>
</feature>
<evidence type="ECO:0000313" key="3">
    <source>
        <dbReference type="EMBL" id="AJE82882.1"/>
    </source>
</evidence>
<keyword evidence="2" id="KW-1133">Transmembrane helix</keyword>
<dbReference type="Proteomes" id="UP000031523">
    <property type="component" value="Chromosome"/>
</dbReference>
<feature type="compositionally biased region" description="Low complexity" evidence="1">
    <location>
        <begin position="177"/>
        <end position="190"/>
    </location>
</feature>
<sequence length="237" mass="23373">MHMNIWREDAQPGHTHDPNEVTVQLDGAGRQLAELLDRGERPAPDTPVFVDETGRRSRTYRTLGVLVGLACAGYAAVIAVTLLSGNAGAPWLPLDGPPEGRPAGKVEPSQVPAGQEAVPGGSTAPAADPAGEPGTDPATGTSADPGADPSATPDAEGRGRAERAGGQDEPVRGGAASTPGRPSGTPGSGPKQPAEPVGPGPAESSGSGTATAEPPPPAPSAATGETVPLTPAESPAP</sequence>
<reference evidence="3 4" key="1">
    <citation type="submission" date="2015-01" db="EMBL/GenBank/DDBJ databases">
        <title>Enhanced salinomycin production by adjusting the supply of polyketide extender units in Streptomyce albus DSM 41398.</title>
        <authorList>
            <person name="Lu C."/>
        </authorList>
    </citation>
    <scope>NUCLEOTIDE SEQUENCE [LARGE SCALE GENOMIC DNA]</scope>
    <source>
        <strain evidence="4">ATCC 21838 / DSM 41398 / FERM P-419 / JCM 4703 / NBRC 107858</strain>
    </source>
</reference>
<organism evidence="3 4">
    <name type="scientific">Streptomyces albus (strain ATCC 21838 / DSM 41398 / FERM P-419 / JCM 4703 / NBRC 107858)</name>
    <dbReference type="NCBI Taxonomy" id="1081613"/>
    <lineage>
        <taxon>Bacteria</taxon>
        <taxon>Bacillati</taxon>
        <taxon>Actinomycetota</taxon>
        <taxon>Actinomycetes</taxon>
        <taxon>Kitasatosporales</taxon>
        <taxon>Streptomycetaceae</taxon>
        <taxon>Streptomyces</taxon>
    </lineage>
</organism>
<keyword evidence="2" id="KW-0472">Membrane</keyword>
<evidence type="ECO:0000256" key="1">
    <source>
        <dbReference type="SAM" id="MobiDB-lite"/>
    </source>
</evidence>
<feature type="compositionally biased region" description="Basic and acidic residues" evidence="1">
    <location>
        <begin position="155"/>
        <end position="171"/>
    </location>
</feature>
<gene>
    <name evidence="3" type="ORF">SLNWT_2506</name>
</gene>
<feature type="region of interest" description="Disordered" evidence="1">
    <location>
        <begin position="93"/>
        <end position="237"/>
    </location>
</feature>
<accession>A0A0B5EXR2</accession>
<dbReference type="EMBL" id="CP010519">
    <property type="protein sequence ID" value="AJE82882.1"/>
    <property type="molecule type" value="Genomic_DNA"/>
</dbReference>
<evidence type="ECO:0000313" key="4">
    <source>
        <dbReference type="Proteomes" id="UP000031523"/>
    </source>
</evidence>
<keyword evidence="2" id="KW-0812">Transmembrane</keyword>
<proteinExistence type="predicted"/>
<dbReference type="KEGG" id="sals:SLNWT_2506"/>
<name>A0A0B5EXR2_STRA4</name>
<keyword evidence="4" id="KW-1185">Reference proteome</keyword>
<evidence type="ECO:0000256" key="2">
    <source>
        <dbReference type="SAM" id="Phobius"/>
    </source>
</evidence>
<dbReference type="AlphaFoldDB" id="A0A0B5EXR2"/>
<protein>
    <submittedName>
        <fullName evidence="3">Uncharacterized protein</fullName>
    </submittedName>
</protein>